<dbReference type="AlphaFoldDB" id="M5RG13"/>
<evidence type="ECO:0000313" key="1">
    <source>
        <dbReference type="EMBL" id="EMI18318.1"/>
    </source>
</evidence>
<keyword evidence="2" id="KW-1185">Reference proteome</keyword>
<gene>
    <name evidence="1" type="ORF">RMSM_04746</name>
</gene>
<comment type="caution">
    <text evidence="1">The sequence shown here is derived from an EMBL/GenBank/DDBJ whole genome shotgun (WGS) entry which is preliminary data.</text>
</comment>
<dbReference type="EMBL" id="ANOG01000680">
    <property type="protein sequence ID" value="EMI18318.1"/>
    <property type="molecule type" value="Genomic_DNA"/>
</dbReference>
<name>M5RG13_9BACT</name>
<evidence type="ECO:0000313" key="2">
    <source>
        <dbReference type="Proteomes" id="UP000011991"/>
    </source>
</evidence>
<proteinExistence type="predicted"/>
<protein>
    <submittedName>
        <fullName evidence="1">Uncharacterized protein</fullName>
    </submittedName>
</protein>
<reference evidence="1 2" key="1">
    <citation type="journal article" date="2013" name="Mar. Genomics">
        <title>Expression of sulfatases in Rhodopirellula baltica and the diversity of sulfatases in the genus Rhodopirellula.</title>
        <authorList>
            <person name="Wegner C.E."/>
            <person name="Richter-Heitmann T."/>
            <person name="Klindworth A."/>
            <person name="Klockow C."/>
            <person name="Richter M."/>
            <person name="Achstetter T."/>
            <person name="Glockner F.O."/>
            <person name="Harder J."/>
        </authorList>
    </citation>
    <scope>NUCLEOTIDE SEQUENCE [LARGE SCALE GENOMIC DNA]</scope>
    <source>
        <strain evidence="1 2">SM1</strain>
    </source>
</reference>
<dbReference type="Proteomes" id="UP000011991">
    <property type="component" value="Unassembled WGS sequence"/>
</dbReference>
<accession>M5RG13</accession>
<sequence length="54" mass="6268">MHVRHECRGGLIASLHFVVTTNLKRPIMGPRSWVVKWIGDVNWLCPQQQTEKVD</sequence>
<organism evidence="1 2">
    <name type="scientific">Rhodopirellula maiorica SM1</name>
    <dbReference type="NCBI Taxonomy" id="1265738"/>
    <lineage>
        <taxon>Bacteria</taxon>
        <taxon>Pseudomonadati</taxon>
        <taxon>Planctomycetota</taxon>
        <taxon>Planctomycetia</taxon>
        <taxon>Pirellulales</taxon>
        <taxon>Pirellulaceae</taxon>
        <taxon>Novipirellula</taxon>
    </lineage>
</organism>